<dbReference type="Pfam" id="PF01535">
    <property type="entry name" value="PPR"/>
    <property type="match status" value="4"/>
</dbReference>
<dbReference type="InterPro" id="IPR011990">
    <property type="entry name" value="TPR-like_helical_dom_sf"/>
</dbReference>
<name>D8RAU2_SELML</name>
<dbReference type="Gramene" id="EFJ30688">
    <property type="protein sequence ID" value="EFJ30688"/>
    <property type="gene ID" value="SELMODRAFT_89100"/>
</dbReference>
<organism evidence="4">
    <name type="scientific">Selaginella moellendorffii</name>
    <name type="common">Spikemoss</name>
    <dbReference type="NCBI Taxonomy" id="88036"/>
    <lineage>
        <taxon>Eukaryota</taxon>
        <taxon>Viridiplantae</taxon>
        <taxon>Streptophyta</taxon>
        <taxon>Embryophyta</taxon>
        <taxon>Tracheophyta</taxon>
        <taxon>Lycopodiopsida</taxon>
        <taxon>Selaginellales</taxon>
        <taxon>Selaginellaceae</taxon>
        <taxon>Selaginella</taxon>
    </lineage>
</organism>
<dbReference type="EMBL" id="GL377575">
    <property type="protein sequence ID" value="EFJ30688.1"/>
    <property type="molecule type" value="Genomic_DNA"/>
</dbReference>
<dbReference type="KEGG" id="smo:SELMODRAFT_89100"/>
<accession>D8RAU2</accession>
<dbReference type="PANTHER" id="PTHR47926">
    <property type="entry name" value="PENTATRICOPEPTIDE REPEAT-CONTAINING PROTEIN"/>
    <property type="match status" value="1"/>
</dbReference>
<keyword evidence="4" id="KW-1185">Reference proteome</keyword>
<feature type="repeat" description="PPR" evidence="2">
    <location>
        <begin position="99"/>
        <end position="133"/>
    </location>
</feature>
<proteinExistence type="predicted"/>
<dbReference type="STRING" id="88036.D8RAU2"/>
<reference evidence="3 4" key="1">
    <citation type="journal article" date="2011" name="Science">
        <title>The Selaginella genome identifies genetic changes associated with the evolution of vascular plants.</title>
        <authorList>
            <person name="Banks J.A."/>
            <person name="Nishiyama T."/>
            <person name="Hasebe M."/>
            <person name="Bowman J.L."/>
            <person name="Gribskov M."/>
            <person name="dePamphilis C."/>
            <person name="Albert V.A."/>
            <person name="Aono N."/>
            <person name="Aoyama T."/>
            <person name="Ambrose B.A."/>
            <person name="Ashton N.W."/>
            <person name="Axtell M.J."/>
            <person name="Barker E."/>
            <person name="Barker M.S."/>
            <person name="Bennetzen J.L."/>
            <person name="Bonawitz N.D."/>
            <person name="Chapple C."/>
            <person name="Cheng C."/>
            <person name="Correa L.G."/>
            <person name="Dacre M."/>
            <person name="DeBarry J."/>
            <person name="Dreyer I."/>
            <person name="Elias M."/>
            <person name="Engstrom E.M."/>
            <person name="Estelle M."/>
            <person name="Feng L."/>
            <person name="Finet C."/>
            <person name="Floyd S.K."/>
            <person name="Frommer W.B."/>
            <person name="Fujita T."/>
            <person name="Gramzow L."/>
            <person name="Gutensohn M."/>
            <person name="Harholt J."/>
            <person name="Hattori M."/>
            <person name="Heyl A."/>
            <person name="Hirai T."/>
            <person name="Hiwatashi Y."/>
            <person name="Ishikawa M."/>
            <person name="Iwata M."/>
            <person name="Karol K.G."/>
            <person name="Koehler B."/>
            <person name="Kolukisaoglu U."/>
            <person name="Kubo M."/>
            <person name="Kurata T."/>
            <person name="Lalonde S."/>
            <person name="Li K."/>
            <person name="Li Y."/>
            <person name="Litt A."/>
            <person name="Lyons E."/>
            <person name="Manning G."/>
            <person name="Maruyama T."/>
            <person name="Michael T.P."/>
            <person name="Mikami K."/>
            <person name="Miyazaki S."/>
            <person name="Morinaga S."/>
            <person name="Murata T."/>
            <person name="Mueller-Roeber B."/>
            <person name="Nelson D.R."/>
            <person name="Obara M."/>
            <person name="Oguri Y."/>
            <person name="Olmstead R.G."/>
            <person name="Onodera N."/>
            <person name="Petersen B.L."/>
            <person name="Pils B."/>
            <person name="Prigge M."/>
            <person name="Rensing S.A."/>
            <person name="Riano-Pachon D.M."/>
            <person name="Roberts A.W."/>
            <person name="Sato Y."/>
            <person name="Scheller H.V."/>
            <person name="Schulz B."/>
            <person name="Schulz C."/>
            <person name="Shakirov E.V."/>
            <person name="Shibagaki N."/>
            <person name="Shinohara N."/>
            <person name="Shippen D.E."/>
            <person name="Soerensen I."/>
            <person name="Sotooka R."/>
            <person name="Sugimoto N."/>
            <person name="Sugita M."/>
            <person name="Sumikawa N."/>
            <person name="Tanurdzic M."/>
            <person name="Theissen G."/>
            <person name="Ulvskov P."/>
            <person name="Wakazuki S."/>
            <person name="Weng J.K."/>
            <person name="Willats W.W."/>
            <person name="Wipf D."/>
            <person name="Wolf P.G."/>
            <person name="Yang L."/>
            <person name="Zimmer A.D."/>
            <person name="Zhu Q."/>
            <person name="Mitros T."/>
            <person name="Hellsten U."/>
            <person name="Loque D."/>
            <person name="Otillar R."/>
            <person name="Salamov A."/>
            <person name="Schmutz J."/>
            <person name="Shapiro H."/>
            <person name="Lindquist E."/>
            <person name="Lucas S."/>
            <person name="Rokhsar D."/>
            <person name="Grigoriev I.V."/>
        </authorList>
    </citation>
    <scope>NUCLEOTIDE SEQUENCE [LARGE SCALE GENOMIC DNA]</scope>
</reference>
<evidence type="ECO:0000313" key="4">
    <source>
        <dbReference type="Proteomes" id="UP000001514"/>
    </source>
</evidence>
<dbReference type="InParanoid" id="D8RAU2"/>
<dbReference type="GO" id="GO:0003723">
    <property type="term" value="F:RNA binding"/>
    <property type="evidence" value="ECO:0007669"/>
    <property type="project" value="InterPro"/>
</dbReference>
<evidence type="ECO:0000256" key="2">
    <source>
        <dbReference type="PROSITE-ProRule" id="PRU00708"/>
    </source>
</evidence>
<dbReference type="Proteomes" id="UP000001514">
    <property type="component" value="Unassembled WGS sequence"/>
</dbReference>
<keyword evidence="1" id="KW-0677">Repeat</keyword>
<dbReference type="eggNOG" id="KOG4197">
    <property type="taxonomic scope" value="Eukaryota"/>
</dbReference>
<evidence type="ECO:0008006" key="5">
    <source>
        <dbReference type="Google" id="ProtNLM"/>
    </source>
</evidence>
<dbReference type="InterPro" id="IPR046960">
    <property type="entry name" value="PPR_At4g14850-like_plant"/>
</dbReference>
<feature type="repeat" description="PPR" evidence="2">
    <location>
        <begin position="5"/>
        <end position="39"/>
    </location>
</feature>
<dbReference type="PROSITE" id="PS51375">
    <property type="entry name" value="PPR"/>
    <property type="match status" value="2"/>
</dbReference>
<gene>
    <name evidence="3" type="ORF">SELMODRAFT_89100</name>
</gene>
<dbReference type="PANTHER" id="PTHR47926:SF533">
    <property type="entry name" value="DYW DOMAIN-CONTAINING PROTEIN"/>
    <property type="match status" value="1"/>
</dbReference>
<dbReference type="Pfam" id="PF13041">
    <property type="entry name" value="PPR_2"/>
    <property type="match status" value="1"/>
</dbReference>
<dbReference type="GO" id="GO:0048731">
    <property type="term" value="P:system development"/>
    <property type="evidence" value="ECO:0007669"/>
    <property type="project" value="UniProtKB-ARBA"/>
</dbReference>
<dbReference type="AlphaFoldDB" id="D8RAU2"/>
<dbReference type="GO" id="GO:0009451">
    <property type="term" value="P:RNA modification"/>
    <property type="evidence" value="ECO:0007669"/>
    <property type="project" value="InterPro"/>
</dbReference>
<evidence type="ECO:0000313" key="3">
    <source>
        <dbReference type="EMBL" id="EFJ30688.1"/>
    </source>
</evidence>
<dbReference type="HOGENOM" id="CLU_002706_0_0_1"/>
<dbReference type="Gene3D" id="1.25.40.10">
    <property type="entry name" value="Tetratricopeptide repeat domain"/>
    <property type="match status" value="2"/>
</dbReference>
<dbReference type="FunFam" id="1.25.40.10:FF:000158">
    <property type="entry name" value="pentatricopeptide repeat-containing protein At2g33680"/>
    <property type="match status" value="1"/>
</dbReference>
<sequence length="252" mass="28297">MPQRDVVSWTAMMATYAQAGHLDESKRMFDAMPELNFVSWSAIVTAYSQADRPAEARATFEKMSRHELISCTAMIQAYAQLGHLHKSRLELFDAMPVRDTVSWNGMIAAYARTARYKESLELFRVMELEGMEADAVTMVSILTSASHVGKMAQGVRQFRAMIQDHAIVPVVEHYHCVLDALGRAGRLEEAEELILGMPFLPDLVSWTILLSACKTHSDRARAERASKFVLLHRQALDTPYTLLSNIYAENSG</sequence>
<protein>
    <recommendedName>
        <fullName evidence="5">Pentacotripeptide-repeat region of PRORP domain-containing protein</fullName>
    </recommendedName>
</protein>
<dbReference type="InterPro" id="IPR002885">
    <property type="entry name" value="PPR_rpt"/>
</dbReference>
<dbReference type="NCBIfam" id="TIGR00756">
    <property type="entry name" value="PPR"/>
    <property type="match status" value="3"/>
</dbReference>
<evidence type="ECO:0000256" key="1">
    <source>
        <dbReference type="ARBA" id="ARBA00022737"/>
    </source>
</evidence>